<reference evidence="1 2" key="1">
    <citation type="submission" date="2010-12" db="EMBL/GenBank/DDBJ databases">
        <authorList>
            <person name="Muzny D."/>
            <person name="Qin X."/>
            <person name="Deng J."/>
            <person name="Jiang H."/>
            <person name="Liu Y."/>
            <person name="Qu J."/>
            <person name="Song X.-Z."/>
            <person name="Zhang L."/>
            <person name="Thornton R."/>
            <person name="Coyle M."/>
            <person name="Francisco L."/>
            <person name="Jackson L."/>
            <person name="Javaid M."/>
            <person name="Korchina V."/>
            <person name="Kovar C."/>
            <person name="Mata R."/>
            <person name="Mathew T."/>
            <person name="Ngo R."/>
            <person name="Nguyen L."/>
            <person name="Nguyen N."/>
            <person name="Okwuonu G."/>
            <person name="Ongeri F."/>
            <person name="Pham C."/>
            <person name="Simmons D."/>
            <person name="Wilczek-Boney K."/>
            <person name="Hale W."/>
            <person name="Jakkamsetti A."/>
            <person name="Pham P."/>
            <person name="Ruth R."/>
            <person name="San Lucas F."/>
            <person name="Warren J."/>
            <person name="Zhang J."/>
            <person name="Zhao Z."/>
            <person name="Zhou C."/>
            <person name="Zhu D."/>
            <person name="Lee S."/>
            <person name="Bess C."/>
            <person name="Blankenburg K."/>
            <person name="Forbes L."/>
            <person name="Fu Q."/>
            <person name="Gubbala S."/>
            <person name="Hirani K."/>
            <person name="Jayaseelan J.C."/>
            <person name="Lara F."/>
            <person name="Munidasa M."/>
            <person name="Palculict T."/>
            <person name="Patil S."/>
            <person name="Pu L.-L."/>
            <person name="Saada N."/>
            <person name="Tang L."/>
            <person name="Weissenberger G."/>
            <person name="Zhu Y."/>
            <person name="Hemphill L."/>
            <person name="Shang Y."/>
            <person name="Youmans B."/>
            <person name="Ayvaz T."/>
            <person name="Ross M."/>
            <person name="Santibanez J."/>
            <person name="Aqrawi P."/>
            <person name="Gross S."/>
            <person name="Joshi V."/>
            <person name="Fowler G."/>
            <person name="Nazareth L."/>
            <person name="Reid J."/>
            <person name="Worley K."/>
            <person name="Petrosino J."/>
            <person name="Highlander S."/>
            <person name="Gibbs R."/>
        </authorList>
    </citation>
    <scope>NUCLEOTIDE SEQUENCE [LARGE SCALE GENOMIC DNA]</scope>
    <source>
        <strain evidence="1 2">ATCC 35242</strain>
    </source>
</reference>
<keyword evidence="2" id="KW-1185">Reference proteome</keyword>
<proteinExistence type="predicted"/>
<accession>E6M497</accession>
<protein>
    <submittedName>
        <fullName evidence="1">Uncharacterized protein</fullName>
    </submittedName>
</protein>
<name>E6M497_9ACTO</name>
<gene>
    <name evidence="1" type="ORF">HMPREF0576_1079</name>
</gene>
<sequence length="42" mass="4585">MEVLVSLRATLAELENFRVRGVVRALAGALRANSGEDSNENR</sequence>
<organism evidence="1 2">
    <name type="scientific">Mobiluncus holmesii ATCC 35242</name>
    <dbReference type="NCBI Taxonomy" id="887899"/>
    <lineage>
        <taxon>Bacteria</taxon>
        <taxon>Bacillati</taxon>
        <taxon>Actinomycetota</taxon>
        <taxon>Actinomycetes</taxon>
        <taxon>Actinomycetales</taxon>
        <taxon>Actinomycetaceae</taxon>
        <taxon>Mobiluncus</taxon>
    </lineage>
</organism>
<dbReference type="EMBL" id="AEPZ01000008">
    <property type="protein sequence ID" value="EFU81864.1"/>
    <property type="molecule type" value="Genomic_DNA"/>
</dbReference>
<evidence type="ECO:0000313" key="2">
    <source>
        <dbReference type="Proteomes" id="UP000003343"/>
    </source>
</evidence>
<dbReference type="AlphaFoldDB" id="E6M497"/>
<dbReference type="HOGENOM" id="CLU_3254168_0_0_11"/>
<comment type="caution">
    <text evidence="1">The sequence shown here is derived from an EMBL/GenBank/DDBJ whole genome shotgun (WGS) entry which is preliminary data.</text>
</comment>
<evidence type="ECO:0000313" key="1">
    <source>
        <dbReference type="EMBL" id="EFU81864.1"/>
    </source>
</evidence>
<dbReference type="Proteomes" id="UP000003343">
    <property type="component" value="Unassembled WGS sequence"/>
</dbReference>